<evidence type="ECO:0000313" key="7">
    <source>
        <dbReference type="Proteomes" id="UP000076794"/>
    </source>
</evidence>
<dbReference type="PRINTS" id="PR00455">
    <property type="entry name" value="HTHTETR"/>
</dbReference>
<dbReference type="PROSITE" id="PS01081">
    <property type="entry name" value="HTH_TETR_1"/>
    <property type="match status" value="1"/>
</dbReference>
<dbReference type="Proteomes" id="UP000076794">
    <property type="component" value="Chromosome"/>
</dbReference>
<dbReference type="GO" id="GO:0000976">
    <property type="term" value="F:transcription cis-regulatory region binding"/>
    <property type="evidence" value="ECO:0007669"/>
    <property type="project" value="TreeGrafter"/>
</dbReference>
<dbReference type="OrthoDB" id="9805134at2"/>
<evidence type="ECO:0000313" key="6">
    <source>
        <dbReference type="EMBL" id="ANC31893.1"/>
    </source>
</evidence>
<evidence type="ECO:0000256" key="3">
    <source>
        <dbReference type="ARBA" id="ARBA00023163"/>
    </source>
</evidence>
<feature type="domain" description="HTH tetR-type" evidence="5">
    <location>
        <begin position="17"/>
        <end position="77"/>
    </location>
</feature>
<dbReference type="InterPro" id="IPR001647">
    <property type="entry name" value="HTH_TetR"/>
</dbReference>
<keyword evidence="7" id="KW-1185">Reference proteome</keyword>
<evidence type="ECO:0000256" key="1">
    <source>
        <dbReference type="ARBA" id="ARBA00023015"/>
    </source>
</evidence>
<dbReference type="SUPFAM" id="SSF46689">
    <property type="entry name" value="Homeodomain-like"/>
    <property type="match status" value="1"/>
</dbReference>
<dbReference type="PANTHER" id="PTHR30055">
    <property type="entry name" value="HTH-TYPE TRANSCRIPTIONAL REGULATOR RUTR"/>
    <property type="match status" value="1"/>
</dbReference>
<dbReference type="PATRIC" id="fig|1300344.3.peg.2362"/>
<dbReference type="AlphaFoldDB" id="A0A161HZ96"/>
<dbReference type="KEGG" id="ido:I598_2353"/>
<evidence type="ECO:0000259" key="5">
    <source>
        <dbReference type="PROSITE" id="PS50977"/>
    </source>
</evidence>
<feature type="DNA-binding region" description="H-T-H motif" evidence="4">
    <location>
        <begin position="40"/>
        <end position="59"/>
    </location>
</feature>
<name>A0A161HZ96_9MICO</name>
<dbReference type="InterPro" id="IPR009057">
    <property type="entry name" value="Homeodomain-like_sf"/>
</dbReference>
<accession>A0A161HZ96</accession>
<sequence length="220" mass="23531">MPRLGRPRAQGPSTSGLTTEQDILVAAARLFCETGFGSTSTYAIAQGAGISQASMYHYFTGKHAILLALLRATVEPSVEYATTLAGRDEPADVRLWALCAYDVGLLLSGEDNTGSLYLLPELGDDRFAPFHADRQQLYGVYRSLVSDVLGTDEDAAHPQASLVFGLVESVILRRRTEPDLDAADVAPLLADAAQRLLGVREARLRTVRTQAAALAAELAG</sequence>
<protein>
    <submittedName>
        <fullName evidence="6">Transcriptional regulator BetI</fullName>
    </submittedName>
</protein>
<dbReference type="GO" id="GO:0003700">
    <property type="term" value="F:DNA-binding transcription factor activity"/>
    <property type="evidence" value="ECO:0007669"/>
    <property type="project" value="TreeGrafter"/>
</dbReference>
<gene>
    <name evidence="6" type="ORF">I598_2353</name>
</gene>
<dbReference type="Gene3D" id="1.10.357.10">
    <property type="entry name" value="Tetracycline Repressor, domain 2"/>
    <property type="match status" value="1"/>
</dbReference>
<evidence type="ECO:0000256" key="4">
    <source>
        <dbReference type="PROSITE-ProRule" id="PRU00335"/>
    </source>
</evidence>
<reference evidence="6 7" key="1">
    <citation type="submission" date="2016-01" db="EMBL/GenBank/DDBJ databases">
        <title>Complete genome sequence of a soil Actinobacterium, Isoptericola dokdonensis DS-3.</title>
        <authorList>
            <person name="Kwon S.-K."/>
            <person name="Kim J.F."/>
        </authorList>
    </citation>
    <scope>NUCLEOTIDE SEQUENCE [LARGE SCALE GENOMIC DNA]</scope>
    <source>
        <strain evidence="6 7">DS-3</strain>
    </source>
</reference>
<keyword evidence="1" id="KW-0805">Transcription regulation</keyword>
<dbReference type="Pfam" id="PF00440">
    <property type="entry name" value="TetR_N"/>
    <property type="match status" value="1"/>
</dbReference>
<dbReference type="InterPro" id="IPR023772">
    <property type="entry name" value="DNA-bd_HTH_TetR-type_CS"/>
</dbReference>
<organism evidence="6 7">
    <name type="scientific">Isoptericola dokdonensis DS-3</name>
    <dbReference type="NCBI Taxonomy" id="1300344"/>
    <lineage>
        <taxon>Bacteria</taxon>
        <taxon>Bacillati</taxon>
        <taxon>Actinomycetota</taxon>
        <taxon>Actinomycetes</taxon>
        <taxon>Micrococcales</taxon>
        <taxon>Promicromonosporaceae</taxon>
        <taxon>Isoptericola</taxon>
    </lineage>
</organism>
<keyword evidence="3" id="KW-0804">Transcription</keyword>
<dbReference type="RefSeq" id="WP_068203104.1">
    <property type="nucleotide sequence ID" value="NZ_CP014209.1"/>
</dbReference>
<dbReference type="PROSITE" id="PS50977">
    <property type="entry name" value="HTH_TETR_2"/>
    <property type="match status" value="1"/>
</dbReference>
<proteinExistence type="predicted"/>
<dbReference type="PANTHER" id="PTHR30055:SF234">
    <property type="entry name" value="HTH-TYPE TRANSCRIPTIONAL REGULATOR BETI"/>
    <property type="match status" value="1"/>
</dbReference>
<dbReference type="InterPro" id="IPR050109">
    <property type="entry name" value="HTH-type_TetR-like_transc_reg"/>
</dbReference>
<evidence type="ECO:0000256" key="2">
    <source>
        <dbReference type="ARBA" id="ARBA00023125"/>
    </source>
</evidence>
<dbReference type="EMBL" id="CP014209">
    <property type="protein sequence ID" value="ANC31893.1"/>
    <property type="molecule type" value="Genomic_DNA"/>
</dbReference>
<dbReference type="STRING" id="1300344.I598_2353"/>
<keyword evidence="2 4" id="KW-0238">DNA-binding</keyword>